<dbReference type="GO" id="GO:0009274">
    <property type="term" value="C:peptidoglycan-based cell wall"/>
    <property type="evidence" value="ECO:0007669"/>
    <property type="project" value="UniProtKB-ARBA"/>
</dbReference>
<evidence type="ECO:0000313" key="5">
    <source>
        <dbReference type="Proteomes" id="UP000257451"/>
    </source>
</evidence>
<dbReference type="GO" id="GO:0005576">
    <property type="term" value="C:extracellular region"/>
    <property type="evidence" value="ECO:0007669"/>
    <property type="project" value="UniProtKB-SubCell"/>
</dbReference>
<evidence type="ECO:0000313" key="4">
    <source>
        <dbReference type="EMBL" id="RFZ32838.1"/>
    </source>
</evidence>
<dbReference type="EMBL" id="PEDF01000204">
    <property type="protein sequence ID" value="RFZ32838.1"/>
    <property type="molecule type" value="Genomic_DNA"/>
</dbReference>
<dbReference type="PIRSF" id="PIRSF037656">
    <property type="entry name" value="DUF1066"/>
    <property type="match status" value="1"/>
</dbReference>
<dbReference type="Proteomes" id="UP000257451">
    <property type="component" value="Unassembled WGS sequence"/>
</dbReference>
<gene>
    <name evidence="4" type="ORF">DAVIS_05357</name>
</gene>
<sequence>MTINYQFGDVDAHGALIRAQAASLEAEHQAIVRDVLAAGDFWGGAGSVACQEFITQLGRNFQVIYEQANSHGAGSVACQEFITQLGRNFQVIYEQANSHGQKVQAAGNNMAQTDSAVSSSWA</sequence>
<dbReference type="InterPro" id="IPR010310">
    <property type="entry name" value="T7SS_ESAT-6-like"/>
</dbReference>
<proteinExistence type="inferred from homology"/>
<comment type="similarity">
    <text evidence="2">Belongs to the WXG100 family. ESAT-6 subfamily.</text>
</comment>
<dbReference type="AlphaFoldDB" id="A0A3E2MNM2"/>
<dbReference type="Gene3D" id="1.10.287.1060">
    <property type="entry name" value="ESAT-6-like"/>
    <property type="match status" value="2"/>
</dbReference>
<keyword evidence="3" id="KW-0964">Secreted</keyword>
<reference evidence="4 5" key="1">
    <citation type="journal article" date="2018" name="Sci. Rep.">
        <title>Extensive genomic diversity among Mycobacterium marinum strains revealed by whole genome sequencing.</title>
        <authorList>
            <person name="Das S."/>
            <person name="Pettersson B.M."/>
            <person name="Behra P.R."/>
            <person name="Mallick A."/>
            <person name="Cheramie M."/>
            <person name="Ramesh M."/>
            <person name="Shirreff L."/>
            <person name="DuCote T."/>
            <person name="Dasgupta S."/>
            <person name="Ennis D.G."/>
            <person name="Kirsebom L.A."/>
        </authorList>
    </citation>
    <scope>NUCLEOTIDE SEQUENCE [LARGE SCALE GENOMIC DNA]</scope>
    <source>
        <strain evidence="4 5">Davis1</strain>
    </source>
</reference>
<dbReference type="FunFam" id="1.10.287.1060:FF:000004">
    <property type="entry name" value="ESAT-6-like protein EsxI"/>
    <property type="match status" value="1"/>
</dbReference>
<dbReference type="SUPFAM" id="SSF140453">
    <property type="entry name" value="EsxAB dimer-like"/>
    <property type="match status" value="2"/>
</dbReference>
<dbReference type="RefSeq" id="WP_117433472.1">
    <property type="nucleotide sequence ID" value="NZ_PEDF01000204.1"/>
</dbReference>
<organism evidence="4 5">
    <name type="scientific">Mycobacterium marinum</name>
    <dbReference type="NCBI Taxonomy" id="1781"/>
    <lineage>
        <taxon>Bacteria</taxon>
        <taxon>Bacillati</taxon>
        <taxon>Actinomycetota</taxon>
        <taxon>Actinomycetes</taxon>
        <taxon>Mycobacteriales</taxon>
        <taxon>Mycobacteriaceae</taxon>
        <taxon>Mycobacterium</taxon>
        <taxon>Mycobacterium ulcerans group</taxon>
    </lineage>
</organism>
<dbReference type="InterPro" id="IPR036689">
    <property type="entry name" value="ESAT-6-like_sf"/>
</dbReference>
<evidence type="ECO:0000256" key="1">
    <source>
        <dbReference type="ARBA" id="ARBA00004613"/>
    </source>
</evidence>
<evidence type="ECO:0000256" key="3">
    <source>
        <dbReference type="ARBA" id="ARBA00022525"/>
    </source>
</evidence>
<dbReference type="Pfam" id="PF06013">
    <property type="entry name" value="WXG100"/>
    <property type="match status" value="1"/>
</dbReference>
<comment type="subcellular location">
    <subcellularLocation>
        <location evidence="1">Secreted</location>
    </subcellularLocation>
</comment>
<dbReference type="InterPro" id="IPR009416">
    <property type="entry name" value="ESAT-6-like_Myco"/>
</dbReference>
<accession>A0A3E2MNM2</accession>
<comment type="caution">
    <text evidence="4">The sequence shown here is derived from an EMBL/GenBank/DDBJ whole genome shotgun (WGS) entry which is preliminary data.</text>
</comment>
<protein>
    <submittedName>
        <fullName evidence="4">Putative ESAT-6-like protein 6</fullName>
    </submittedName>
</protein>
<name>A0A3E2MNM2_MYCMR</name>
<evidence type="ECO:0000256" key="2">
    <source>
        <dbReference type="ARBA" id="ARBA00005448"/>
    </source>
</evidence>